<name>A0A6G7WGC5_9LACT</name>
<sequence>MTEAQILIRNVSASDLDVVTLVEATCFPQAEAAPKAALNERIAAFSESFFVAEHMGEIIGFVNGNVTNERVISDDMFANTALHNPEGLYQAIFGLAVIPSFQKQGIAAKLLHHLIADAKDKGRKGVILTCKEQLLPYYTGFGFNNIGVSQSTHGGSEWYDMILEFPIE</sequence>
<dbReference type="CDD" id="cd04301">
    <property type="entry name" value="NAT_SF"/>
    <property type="match status" value="1"/>
</dbReference>
<accession>A0A6G7WGC5</accession>
<evidence type="ECO:0000256" key="2">
    <source>
        <dbReference type="ARBA" id="ARBA00023315"/>
    </source>
</evidence>
<dbReference type="PANTHER" id="PTHR10908">
    <property type="entry name" value="SEROTONIN N-ACETYLTRANSFERASE"/>
    <property type="match status" value="1"/>
</dbReference>
<dbReference type="PANTHER" id="PTHR10908:SF0">
    <property type="entry name" value="SEROTONIN N-ACETYLTRANSFERASE"/>
    <property type="match status" value="1"/>
</dbReference>
<gene>
    <name evidence="4" type="ORF">G7058_04245</name>
</gene>
<keyword evidence="2" id="KW-0012">Acyltransferase</keyword>
<evidence type="ECO:0000313" key="4">
    <source>
        <dbReference type="EMBL" id="QIK51335.1"/>
    </source>
</evidence>
<reference evidence="4 5" key="1">
    <citation type="journal article" date="2017" name="Int. J. Syst. Evol. Microbiol.">
        <title>Jeotgalibaca porci sp. nov. and Jeotgalibaca arthritidis sp. nov., isolated from pigs, and emended description of the genus Jeotgalibaca.</title>
        <authorList>
            <person name="Zamora L."/>
            <person name="Perez-Sancho M."/>
            <person name="Dominguez L."/>
            <person name="Fernandez-Garayzabal J.F."/>
            <person name="Vela A.I."/>
        </authorList>
    </citation>
    <scope>NUCLEOTIDE SEQUENCE [LARGE SCALE GENOMIC DNA]</scope>
    <source>
        <strain evidence="4 5">CCUG 69148</strain>
    </source>
</reference>
<dbReference type="EMBL" id="CP049889">
    <property type="protein sequence ID" value="QIK51335.1"/>
    <property type="molecule type" value="Genomic_DNA"/>
</dbReference>
<dbReference type="InterPro" id="IPR000182">
    <property type="entry name" value="GNAT_dom"/>
</dbReference>
<evidence type="ECO:0000313" key="5">
    <source>
        <dbReference type="Proteomes" id="UP000501830"/>
    </source>
</evidence>
<dbReference type="AlphaFoldDB" id="A0A6G7WGC5"/>
<dbReference type="InterPro" id="IPR051635">
    <property type="entry name" value="SNAT-like"/>
</dbReference>
<protein>
    <submittedName>
        <fullName evidence="4">GNAT family N-acetyltransferase</fullName>
    </submittedName>
</protein>
<keyword evidence="5" id="KW-1185">Reference proteome</keyword>
<organism evidence="4 5">
    <name type="scientific">Jeotgalibaca porci</name>
    <dbReference type="NCBI Taxonomy" id="1868793"/>
    <lineage>
        <taxon>Bacteria</taxon>
        <taxon>Bacillati</taxon>
        <taxon>Bacillota</taxon>
        <taxon>Bacilli</taxon>
        <taxon>Lactobacillales</taxon>
        <taxon>Carnobacteriaceae</taxon>
        <taxon>Jeotgalibaca</taxon>
    </lineage>
</organism>
<dbReference type="GeneID" id="94552477"/>
<dbReference type="GO" id="GO:0008080">
    <property type="term" value="F:N-acetyltransferase activity"/>
    <property type="evidence" value="ECO:0007669"/>
    <property type="project" value="UniProtKB-ARBA"/>
</dbReference>
<dbReference type="SUPFAM" id="SSF55729">
    <property type="entry name" value="Acyl-CoA N-acyltransferases (Nat)"/>
    <property type="match status" value="1"/>
</dbReference>
<proteinExistence type="predicted"/>
<dbReference type="PROSITE" id="PS51186">
    <property type="entry name" value="GNAT"/>
    <property type="match status" value="1"/>
</dbReference>
<evidence type="ECO:0000259" key="3">
    <source>
        <dbReference type="PROSITE" id="PS51186"/>
    </source>
</evidence>
<dbReference type="RefSeq" id="WP_166062389.1">
    <property type="nucleotide sequence ID" value="NZ_CP049889.1"/>
</dbReference>
<dbReference type="InterPro" id="IPR016181">
    <property type="entry name" value="Acyl_CoA_acyltransferase"/>
</dbReference>
<evidence type="ECO:0000256" key="1">
    <source>
        <dbReference type="ARBA" id="ARBA00022679"/>
    </source>
</evidence>
<feature type="domain" description="N-acetyltransferase" evidence="3">
    <location>
        <begin position="6"/>
        <end position="166"/>
    </location>
</feature>
<dbReference type="Pfam" id="PF00583">
    <property type="entry name" value="Acetyltransf_1"/>
    <property type="match status" value="1"/>
</dbReference>
<keyword evidence="1 4" id="KW-0808">Transferase</keyword>
<dbReference type="Gene3D" id="3.40.630.30">
    <property type="match status" value="1"/>
</dbReference>
<dbReference type="Proteomes" id="UP000501830">
    <property type="component" value="Chromosome"/>
</dbReference>
<dbReference type="KEGG" id="jpo:G7058_04245"/>